<protein>
    <submittedName>
        <fullName evidence="12">MFS transporter</fullName>
    </submittedName>
</protein>
<dbReference type="SUPFAM" id="SSF103473">
    <property type="entry name" value="MFS general substrate transporter"/>
    <property type="match status" value="1"/>
</dbReference>
<evidence type="ECO:0000256" key="7">
    <source>
        <dbReference type="ARBA" id="ARBA00022989"/>
    </source>
</evidence>
<proteinExistence type="inferred from homology"/>
<evidence type="ECO:0000256" key="5">
    <source>
        <dbReference type="ARBA" id="ARBA00022692"/>
    </source>
</evidence>
<dbReference type="Gene3D" id="1.20.1250.20">
    <property type="entry name" value="MFS general substrate transporter like domains"/>
    <property type="match status" value="2"/>
</dbReference>
<evidence type="ECO:0000259" key="11">
    <source>
        <dbReference type="PROSITE" id="PS50850"/>
    </source>
</evidence>
<dbReference type="KEGG" id="pbro:HOP40_04365"/>
<feature type="transmembrane region" description="Helical" evidence="10">
    <location>
        <begin position="20"/>
        <end position="37"/>
    </location>
</feature>
<dbReference type="PANTHER" id="PTHR43528:SF7">
    <property type="entry name" value="MFS TRANSPORTER"/>
    <property type="match status" value="1"/>
</dbReference>
<keyword evidence="3" id="KW-0813">Transport</keyword>
<organism evidence="12 13">
    <name type="scientific">Pseudonocardia broussonetiae</name>
    <dbReference type="NCBI Taxonomy" id="2736640"/>
    <lineage>
        <taxon>Bacteria</taxon>
        <taxon>Bacillati</taxon>
        <taxon>Actinomycetota</taxon>
        <taxon>Actinomycetes</taxon>
        <taxon>Pseudonocardiales</taxon>
        <taxon>Pseudonocardiaceae</taxon>
        <taxon>Pseudonocardia</taxon>
    </lineage>
</organism>
<feature type="transmembrane region" description="Helical" evidence="10">
    <location>
        <begin position="180"/>
        <end position="199"/>
    </location>
</feature>
<dbReference type="PROSITE" id="PS00216">
    <property type="entry name" value="SUGAR_TRANSPORT_1"/>
    <property type="match status" value="1"/>
</dbReference>
<dbReference type="Proteomes" id="UP000505377">
    <property type="component" value="Chromosome"/>
</dbReference>
<evidence type="ECO:0000313" key="12">
    <source>
        <dbReference type="EMBL" id="QJY45155.1"/>
    </source>
</evidence>
<evidence type="ECO:0000256" key="4">
    <source>
        <dbReference type="ARBA" id="ARBA00022475"/>
    </source>
</evidence>
<dbReference type="InterPro" id="IPR005829">
    <property type="entry name" value="Sugar_transporter_CS"/>
</dbReference>
<dbReference type="PANTHER" id="PTHR43528">
    <property type="entry name" value="ALPHA-KETOGLUTARATE PERMEASE"/>
    <property type="match status" value="1"/>
</dbReference>
<keyword evidence="7 10" id="KW-1133">Transmembrane helix</keyword>
<gene>
    <name evidence="12" type="ORF">HOP40_04365</name>
</gene>
<feature type="transmembrane region" description="Helical" evidence="10">
    <location>
        <begin position="368"/>
        <end position="391"/>
    </location>
</feature>
<comment type="subcellular location">
    <subcellularLocation>
        <location evidence="1">Cell membrane</location>
        <topology evidence="1">Multi-pass membrane protein</topology>
    </subcellularLocation>
</comment>
<dbReference type="InterPro" id="IPR036259">
    <property type="entry name" value="MFS_trans_sf"/>
</dbReference>
<accession>A0A6M6JDP9</accession>
<feature type="transmembrane region" description="Helical" evidence="10">
    <location>
        <begin position="78"/>
        <end position="99"/>
    </location>
</feature>
<keyword evidence="6" id="KW-0769">Symport</keyword>
<feature type="transmembrane region" description="Helical" evidence="10">
    <location>
        <begin position="302"/>
        <end position="320"/>
    </location>
</feature>
<evidence type="ECO:0000313" key="13">
    <source>
        <dbReference type="Proteomes" id="UP000505377"/>
    </source>
</evidence>
<evidence type="ECO:0000256" key="6">
    <source>
        <dbReference type="ARBA" id="ARBA00022847"/>
    </source>
</evidence>
<dbReference type="AlphaFoldDB" id="A0A6M6JDP9"/>
<keyword evidence="8 10" id="KW-0472">Membrane</keyword>
<feature type="transmembrane region" description="Helical" evidence="10">
    <location>
        <begin position="153"/>
        <end position="174"/>
    </location>
</feature>
<feature type="transmembrane region" description="Helical" evidence="10">
    <location>
        <begin position="111"/>
        <end position="132"/>
    </location>
</feature>
<evidence type="ECO:0000256" key="8">
    <source>
        <dbReference type="ARBA" id="ARBA00023136"/>
    </source>
</evidence>
<dbReference type="InterPro" id="IPR011701">
    <property type="entry name" value="MFS"/>
</dbReference>
<dbReference type="InterPro" id="IPR051084">
    <property type="entry name" value="H+-coupled_symporters"/>
</dbReference>
<feature type="transmembrane region" description="Helical" evidence="10">
    <location>
        <begin position="234"/>
        <end position="256"/>
    </location>
</feature>
<evidence type="ECO:0000256" key="10">
    <source>
        <dbReference type="SAM" id="Phobius"/>
    </source>
</evidence>
<dbReference type="InterPro" id="IPR020846">
    <property type="entry name" value="MFS_dom"/>
</dbReference>
<keyword evidence="4" id="KW-1003">Cell membrane</keyword>
<evidence type="ECO:0000256" key="3">
    <source>
        <dbReference type="ARBA" id="ARBA00022448"/>
    </source>
</evidence>
<sequence length="448" mass="47256">MARRNIRLGSLGAALEYYDFVVYLYVATLIGAAFFPPETSDTLRLVQTLSIYSVGFLIRPVAGILIARVADRVGRKRLFVLTVVVMSAATLVIGLLPTYEQVGWPAPALLILMRIAQGCAVGGELPAAAVFVTEHAERDRVARAGALQQMMAYGGFLLGASMAFLSGIVATHLVPSVPSLAWRLPFIIGGVLGVVSIYLRRRLDETPAFQQQVEEERRAGSTPVRDVLRLHGRAVLFGALLVAALSMVNITYFTFWPTYLQTSLQVPATTALGASLIAIAGAMVSMPFWGWVADRWGWRTELLWGSGLTAATTVLLFLVLPTLPAGSATALWIQLPAALAAGAIVSAIPGLVSSIFPTQVRQTGYSVTYNIVVAVLGGLMSLVLVGLIAALGLTAPMYVVLFACVLTLGAALAVPAIPLYLGRGSPEPSVPGRTDGAAVGSPLGRAAS</sequence>
<dbReference type="GO" id="GO:0015293">
    <property type="term" value="F:symporter activity"/>
    <property type="evidence" value="ECO:0007669"/>
    <property type="project" value="UniProtKB-KW"/>
</dbReference>
<feature type="transmembrane region" description="Helical" evidence="10">
    <location>
        <begin position="332"/>
        <end position="356"/>
    </location>
</feature>
<feature type="transmembrane region" description="Helical" evidence="10">
    <location>
        <begin position="397"/>
        <end position="421"/>
    </location>
</feature>
<dbReference type="RefSeq" id="WP_172154883.1">
    <property type="nucleotide sequence ID" value="NZ_CP053564.1"/>
</dbReference>
<name>A0A6M6JDP9_9PSEU</name>
<evidence type="ECO:0000256" key="1">
    <source>
        <dbReference type="ARBA" id="ARBA00004651"/>
    </source>
</evidence>
<feature type="region of interest" description="Disordered" evidence="9">
    <location>
        <begin position="427"/>
        <end position="448"/>
    </location>
</feature>
<dbReference type="Pfam" id="PF07690">
    <property type="entry name" value="MFS_1"/>
    <property type="match status" value="1"/>
</dbReference>
<evidence type="ECO:0000256" key="2">
    <source>
        <dbReference type="ARBA" id="ARBA00008240"/>
    </source>
</evidence>
<feature type="transmembrane region" description="Helical" evidence="10">
    <location>
        <begin position="268"/>
        <end position="290"/>
    </location>
</feature>
<feature type="domain" description="Major facilitator superfamily (MFS) profile" evidence="11">
    <location>
        <begin position="5"/>
        <end position="421"/>
    </location>
</feature>
<comment type="similarity">
    <text evidence="2">Belongs to the major facilitator superfamily. Metabolite:H+ Symporter (MHS) family (TC 2.A.1.6) family.</text>
</comment>
<feature type="transmembrane region" description="Helical" evidence="10">
    <location>
        <begin position="49"/>
        <end position="66"/>
    </location>
</feature>
<reference evidence="12 13" key="1">
    <citation type="submission" date="2020-05" db="EMBL/GenBank/DDBJ databases">
        <authorList>
            <person name="Mo P."/>
        </authorList>
    </citation>
    <scope>NUCLEOTIDE SEQUENCE [LARGE SCALE GENOMIC DNA]</scope>
    <source>
        <strain evidence="12 13">Gen01</strain>
    </source>
</reference>
<keyword evidence="13" id="KW-1185">Reference proteome</keyword>
<dbReference type="PROSITE" id="PS50850">
    <property type="entry name" value="MFS"/>
    <property type="match status" value="1"/>
</dbReference>
<keyword evidence="5 10" id="KW-0812">Transmembrane</keyword>
<dbReference type="EMBL" id="CP053564">
    <property type="protein sequence ID" value="QJY45155.1"/>
    <property type="molecule type" value="Genomic_DNA"/>
</dbReference>
<dbReference type="GO" id="GO:0005886">
    <property type="term" value="C:plasma membrane"/>
    <property type="evidence" value="ECO:0007669"/>
    <property type="project" value="UniProtKB-SubCell"/>
</dbReference>
<evidence type="ECO:0000256" key="9">
    <source>
        <dbReference type="SAM" id="MobiDB-lite"/>
    </source>
</evidence>